<dbReference type="InterPro" id="IPR036291">
    <property type="entry name" value="NAD(P)-bd_dom_sf"/>
</dbReference>
<sequence length="395" mass="41697">MARCTNIRSPTISNTSSRRRACIDLVRTSAVLKVLIIGGYGNFGGYVARKLALRADMALVLAGRDLAKARAAAAALNAANPAQGARVDLADPAAAIAAVAPDLVINMVGPYHTQGYQVAQAAVACGAHYCDIADARDFVCGIGALDAAAQKAGVAVIAGASSVPCLTAAYLDEAVRAMAEVRSAHCGISGAEQANRGAGTVAAVLSYVGQRFDRLANGRMQPVTGWAGLHSVRYPELGRRWFGHGNIPDLGLFPARYPTLHGYAFYAGHEIAVLHFGTWMMGKLVSLGLLPRLDRFAPLLLKVSKLFNWLGNGRSGFHMVIEGIGHDGVPMVRRHWIIARSGDGPNIPCVPVILIAQMLAEGRTIAPGARPCLGLFTREEFMAGMAGLDYTAIDE</sequence>
<name>A0A3A1P884_9SPHN</name>
<dbReference type="Gene3D" id="3.40.50.720">
    <property type="entry name" value="NAD(P)-binding Rossmann-like Domain"/>
    <property type="match status" value="1"/>
</dbReference>
<dbReference type="Proteomes" id="UP000265366">
    <property type="component" value="Unassembled WGS sequence"/>
</dbReference>
<dbReference type="InterPro" id="IPR005097">
    <property type="entry name" value="Sacchrp_dh_NADP-bd"/>
</dbReference>
<dbReference type="EMBL" id="QXFM01000077">
    <property type="protein sequence ID" value="RIV87218.1"/>
    <property type="molecule type" value="Genomic_DNA"/>
</dbReference>
<gene>
    <name evidence="2" type="ORF">D2V17_08640</name>
</gene>
<evidence type="ECO:0000313" key="3">
    <source>
        <dbReference type="Proteomes" id="UP000265366"/>
    </source>
</evidence>
<accession>A0A3A1P884</accession>
<dbReference type="PANTHER" id="PTHR43796">
    <property type="entry name" value="CARBOXYNORSPERMIDINE SYNTHASE"/>
    <property type="match status" value="1"/>
</dbReference>
<feature type="domain" description="Saccharopine dehydrogenase NADP binding" evidence="1">
    <location>
        <begin position="34"/>
        <end position="156"/>
    </location>
</feature>
<proteinExistence type="predicted"/>
<reference evidence="2 3" key="1">
    <citation type="submission" date="2018-08" db="EMBL/GenBank/DDBJ databases">
        <title>Erythrobacter zhengii sp.nov., a bacterium isolated from deep-sea sediment.</title>
        <authorList>
            <person name="Fang C."/>
            <person name="Wu Y.-H."/>
            <person name="Sun C."/>
            <person name="Wang H."/>
            <person name="Cheng H."/>
            <person name="Meng F.-X."/>
            <person name="Wang C.-S."/>
            <person name="Xu X.-W."/>
        </authorList>
    </citation>
    <scope>NUCLEOTIDE SEQUENCE [LARGE SCALE GENOMIC DNA]</scope>
    <source>
        <strain evidence="2 3">CCTCC AB 2015396</strain>
    </source>
</reference>
<keyword evidence="3" id="KW-1185">Reference proteome</keyword>
<dbReference type="OrthoDB" id="528778at2"/>
<organism evidence="2 3">
    <name type="scientific">Aurantiacibacter xanthus</name>
    <dbReference type="NCBI Taxonomy" id="1784712"/>
    <lineage>
        <taxon>Bacteria</taxon>
        <taxon>Pseudomonadati</taxon>
        <taxon>Pseudomonadota</taxon>
        <taxon>Alphaproteobacteria</taxon>
        <taxon>Sphingomonadales</taxon>
        <taxon>Erythrobacteraceae</taxon>
        <taxon>Aurantiacibacter</taxon>
    </lineage>
</organism>
<dbReference type="Pfam" id="PF03435">
    <property type="entry name" value="Sacchrp_dh_NADP"/>
    <property type="match status" value="1"/>
</dbReference>
<evidence type="ECO:0000313" key="2">
    <source>
        <dbReference type="EMBL" id="RIV87218.1"/>
    </source>
</evidence>
<dbReference type="SUPFAM" id="SSF51735">
    <property type="entry name" value="NAD(P)-binding Rossmann-fold domains"/>
    <property type="match status" value="1"/>
</dbReference>
<comment type="caution">
    <text evidence="2">The sequence shown here is derived from an EMBL/GenBank/DDBJ whole genome shotgun (WGS) entry which is preliminary data.</text>
</comment>
<dbReference type="PANTHER" id="PTHR43796:SF2">
    <property type="entry name" value="CARBOXYNORSPERMIDINE SYNTHASE"/>
    <property type="match status" value="1"/>
</dbReference>
<evidence type="ECO:0000259" key="1">
    <source>
        <dbReference type="Pfam" id="PF03435"/>
    </source>
</evidence>
<protein>
    <submittedName>
        <fullName evidence="2">Potassium transporter</fullName>
    </submittedName>
</protein>
<dbReference type="AlphaFoldDB" id="A0A3A1P884"/>